<evidence type="ECO:0000313" key="1">
    <source>
        <dbReference type="EMBL" id="MPM31261.1"/>
    </source>
</evidence>
<sequence>MRRFFTEYLRADRQKVTSYILEFLYDDSGAVRNLLIKEPQELLPDNFLGNSSFRHIGDHIRRKIPVTLTYKRIKLLEYYVYSVVFLCGDRYYRRKFKFLGKCVHCCEYGAFFEFINLIDQ</sequence>
<dbReference type="AlphaFoldDB" id="A0A644YTR9"/>
<name>A0A644YTR9_9ZZZZ</name>
<proteinExistence type="predicted"/>
<protein>
    <submittedName>
        <fullName evidence="1">Uncharacterized protein</fullName>
    </submittedName>
</protein>
<organism evidence="1">
    <name type="scientific">bioreactor metagenome</name>
    <dbReference type="NCBI Taxonomy" id="1076179"/>
    <lineage>
        <taxon>unclassified sequences</taxon>
        <taxon>metagenomes</taxon>
        <taxon>ecological metagenomes</taxon>
    </lineage>
</organism>
<comment type="caution">
    <text evidence="1">The sequence shown here is derived from an EMBL/GenBank/DDBJ whole genome shotgun (WGS) entry which is preliminary data.</text>
</comment>
<dbReference type="EMBL" id="VSSQ01006022">
    <property type="protein sequence ID" value="MPM31261.1"/>
    <property type="molecule type" value="Genomic_DNA"/>
</dbReference>
<accession>A0A644YTR9</accession>
<reference evidence="1" key="1">
    <citation type="submission" date="2019-08" db="EMBL/GenBank/DDBJ databases">
        <authorList>
            <person name="Kucharzyk K."/>
            <person name="Murdoch R.W."/>
            <person name="Higgins S."/>
            <person name="Loffler F."/>
        </authorList>
    </citation>
    <scope>NUCLEOTIDE SEQUENCE</scope>
</reference>
<gene>
    <name evidence="1" type="ORF">SDC9_77816</name>
</gene>